<dbReference type="GO" id="GO:0061908">
    <property type="term" value="C:phagophore"/>
    <property type="evidence" value="ECO:0007669"/>
    <property type="project" value="TreeGrafter"/>
</dbReference>
<evidence type="ECO:0000259" key="1">
    <source>
        <dbReference type="Pfam" id="PF20638"/>
    </source>
</evidence>
<evidence type="ECO:0000313" key="2">
    <source>
        <dbReference type="EMBL" id="CAB0010853.1"/>
    </source>
</evidence>
<dbReference type="InterPro" id="IPR048939">
    <property type="entry name" value="ATG5_UblA"/>
</dbReference>
<dbReference type="Proteomes" id="UP000479000">
    <property type="component" value="Unassembled WGS sequence"/>
</dbReference>
<sequence>MATDREVLREIWEGKLPICFRLDPDEVNDLQEPEPLYLMVPRLSYFPLVVDKKLKEVREVGDVASGQSWCRIEEGERPSFRIEWVGEHGHQPSPNMRCEEGRSCGAFTNISVSHVRSHSSTRTYPSQRHQSVCQNRPAGGWAARILSLPSDVIHLLSSPAAVVSSEVALETSVGFASCKFSKKFGAVLFLLKLVQVAPRFAKSGHPVPLIKSKVTDTRCPNRVSDRSNPLIGNKTQLARYRRQFDSAWRCGTSGWGKATPCLRPSGHSGACGRCGVAKSNQSRPEHATGDSSRFRVYFPLSERIADFPEDRNGPKAVVQFRNSTDGNLKGFPIYLKARKFGNVGDIKLEGLPGFPRRSWAVGRGSQSRWRGARQGRRAGLRGLPTRTPDPLPSPCFSFIYRVVQ</sequence>
<dbReference type="GO" id="GO:0034727">
    <property type="term" value="P:piecemeal microautophagy of the nucleus"/>
    <property type="evidence" value="ECO:0007669"/>
    <property type="project" value="TreeGrafter"/>
</dbReference>
<dbReference type="GO" id="GO:0034274">
    <property type="term" value="C:Atg12-Atg5-Atg16 complex"/>
    <property type="evidence" value="ECO:0007669"/>
    <property type="project" value="TreeGrafter"/>
</dbReference>
<proteinExistence type="predicted"/>
<dbReference type="GO" id="GO:0000422">
    <property type="term" value="P:autophagy of mitochondrion"/>
    <property type="evidence" value="ECO:0007669"/>
    <property type="project" value="TreeGrafter"/>
</dbReference>
<dbReference type="PANTHER" id="PTHR13040:SF2">
    <property type="entry name" value="AUTOPHAGY PROTEIN 5"/>
    <property type="match status" value="1"/>
</dbReference>
<reference evidence="2 3" key="1">
    <citation type="submission" date="2020-02" db="EMBL/GenBank/DDBJ databases">
        <authorList>
            <person name="Ferguson B K."/>
        </authorList>
    </citation>
    <scope>NUCLEOTIDE SEQUENCE [LARGE SCALE GENOMIC DNA]</scope>
</reference>
<dbReference type="Gene3D" id="3.10.20.620">
    <property type="match status" value="1"/>
</dbReference>
<dbReference type="InterPro" id="IPR042527">
    <property type="entry name" value="Atg5_UblA_dom_sf"/>
</dbReference>
<gene>
    <name evidence="2" type="ORF">NTEN_LOCUS15847</name>
</gene>
<organism evidence="2 3">
    <name type="scientific">Nesidiocoris tenuis</name>
    <dbReference type="NCBI Taxonomy" id="355587"/>
    <lineage>
        <taxon>Eukaryota</taxon>
        <taxon>Metazoa</taxon>
        <taxon>Ecdysozoa</taxon>
        <taxon>Arthropoda</taxon>
        <taxon>Hexapoda</taxon>
        <taxon>Insecta</taxon>
        <taxon>Pterygota</taxon>
        <taxon>Neoptera</taxon>
        <taxon>Paraneoptera</taxon>
        <taxon>Hemiptera</taxon>
        <taxon>Heteroptera</taxon>
        <taxon>Panheteroptera</taxon>
        <taxon>Cimicomorpha</taxon>
        <taxon>Miridae</taxon>
        <taxon>Dicyphina</taxon>
        <taxon>Nesidiocoris</taxon>
    </lineage>
</organism>
<evidence type="ECO:0000313" key="3">
    <source>
        <dbReference type="Proteomes" id="UP000479000"/>
    </source>
</evidence>
<dbReference type="PANTHER" id="PTHR13040">
    <property type="entry name" value="AUTOPHAGY PROTEIN 5"/>
    <property type="match status" value="1"/>
</dbReference>
<keyword evidence="3" id="KW-1185">Reference proteome</keyword>
<protein>
    <recommendedName>
        <fullName evidence="1">Autophagy protein ATG5 UblA domain-containing protein</fullName>
    </recommendedName>
</protein>
<dbReference type="OrthoDB" id="272162at2759"/>
<dbReference type="InterPro" id="IPR007239">
    <property type="entry name" value="Atg5"/>
</dbReference>
<dbReference type="GO" id="GO:0019776">
    <property type="term" value="F:Atg8-family ligase activity"/>
    <property type="evidence" value="ECO:0007669"/>
    <property type="project" value="TreeGrafter"/>
</dbReference>
<name>A0A6H5H4Q8_9HEMI</name>
<dbReference type="GO" id="GO:0044233">
    <property type="term" value="C:mitochondria-associated endoplasmic reticulum membrane contact site"/>
    <property type="evidence" value="ECO:0007669"/>
    <property type="project" value="TreeGrafter"/>
</dbReference>
<dbReference type="GO" id="GO:0034045">
    <property type="term" value="C:phagophore assembly site membrane"/>
    <property type="evidence" value="ECO:0007669"/>
    <property type="project" value="TreeGrafter"/>
</dbReference>
<dbReference type="EMBL" id="CADCXU010023359">
    <property type="protein sequence ID" value="CAB0010853.1"/>
    <property type="molecule type" value="Genomic_DNA"/>
</dbReference>
<dbReference type="Pfam" id="PF20638">
    <property type="entry name" value="ATG5_UblA"/>
    <property type="match status" value="1"/>
</dbReference>
<feature type="domain" description="Autophagy protein ATG5 UblA" evidence="1">
    <location>
        <begin position="11"/>
        <end position="69"/>
    </location>
</feature>
<dbReference type="AlphaFoldDB" id="A0A6H5H4Q8"/>
<dbReference type="GO" id="GO:0005776">
    <property type="term" value="C:autophagosome"/>
    <property type="evidence" value="ECO:0007669"/>
    <property type="project" value="TreeGrafter"/>
</dbReference>
<dbReference type="GO" id="GO:0006995">
    <property type="term" value="P:cellular response to nitrogen starvation"/>
    <property type="evidence" value="ECO:0007669"/>
    <property type="project" value="TreeGrafter"/>
</dbReference>
<accession>A0A6H5H4Q8</accession>